<evidence type="ECO:0000313" key="1">
    <source>
        <dbReference type="EMBL" id="REE05938.1"/>
    </source>
</evidence>
<dbReference type="RefSeq" id="WP_147302824.1">
    <property type="nucleotide sequence ID" value="NZ_QREG01000001.1"/>
</dbReference>
<comment type="caution">
    <text evidence="1">The sequence shown here is derived from an EMBL/GenBank/DDBJ whole genome shotgun (WGS) entry which is preliminary data.</text>
</comment>
<sequence length="110" mass="12088">MLLVSLPANHHTYQWPISGLLQMNWLKSTLQNKKHRARTDFIQKAPGNVAEVCSPIPPHQQGTGQIMIASQGGLRKFKAVTGDETDLLTGAIVIVTDVIDTETVKVTRSK</sequence>
<reference evidence="1 2" key="1">
    <citation type="submission" date="2018-07" db="EMBL/GenBank/DDBJ databases">
        <title>Genomic Encyclopedia of Type Strains, Phase IV (KMG-IV): sequencing the most valuable type-strain genomes for metagenomic binning, comparative biology and taxonomic classification.</title>
        <authorList>
            <person name="Goeker M."/>
        </authorList>
    </citation>
    <scope>NUCLEOTIDE SEQUENCE [LARGE SCALE GENOMIC DNA]</scope>
    <source>
        <strain evidence="1 2">DSM 4134</strain>
    </source>
</reference>
<proteinExistence type="predicted"/>
<organism evidence="1 2">
    <name type="scientific">Marinoscillum furvescens DSM 4134</name>
    <dbReference type="NCBI Taxonomy" id="1122208"/>
    <lineage>
        <taxon>Bacteria</taxon>
        <taxon>Pseudomonadati</taxon>
        <taxon>Bacteroidota</taxon>
        <taxon>Cytophagia</taxon>
        <taxon>Cytophagales</taxon>
        <taxon>Reichenbachiellaceae</taxon>
        <taxon>Marinoscillum</taxon>
    </lineage>
</organism>
<protein>
    <submittedName>
        <fullName evidence="1">Uncharacterized protein</fullName>
    </submittedName>
</protein>
<dbReference type="Gene3D" id="2.40.50.140">
    <property type="entry name" value="Nucleic acid-binding proteins"/>
    <property type="match status" value="1"/>
</dbReference>
<dbReference type="EMBL" id="QREG01000001">
    <property type="protein sequence ID" value="REE05938.1"/>
    <property type="molecule type" value="Genomic_DNA"/>
</dbReference>
<dbReference type="Proteomes" id="UP000256779">
    <property type="component" value="Unassembled WGS sequence"/>
</dbReference>
<accession>A0A3D9LH52</accession>
<gene>
    <name evidence="1" type="ORF">C7460_101457</name>
</gene>
<name>A0A3D9LH52_MARFU</name>
<evidence type="ECO:0000313" key="2">
    <source>
        <dbReference type="Proteomes" id="UP000256779"/>
    </source>
</evidence>
<dbReference type="InterPro" id="IPR012340">
    <property type="entry name" value="NA-bd_OB-fold"/>
</dbReference>
<dbReference type="AlphaFoldDB" id="A0A3D9LH52"/>
<dbReference type="OrthoDB" id="189831at2"/>
<keyword evidence="2" id="KW-1185">Reference proteome</keyword>